<feature type="region of interest" description="Disordered" evidence="1">
    <location>
        <begin position="101"/>
        <end position="122"/>
    </location>
</feature>
<evidence type="ECO:0000313" key="2">
    <source>
        <dbReference type="EMBL" id="EGO30416.1"/>
    </source>
</evidence>
<accession>F8NDU2</accession>
<dbReference type="Proteomes" id="UP000008064">
    <property type="component" value="Unassembled WGS sequence"/>
</dbReference>
<feature type="compositionally biased region" description="Polar residues" evidence="1">
    <location>
        <begin position="59"/>
        <end position="70"/>
    </location>
</feature>
<organism>
    <name type="scientific">Serpula lacrymans var. lacrymans (strain S7.9)</name>
    <name type="common">Dry rot fungus</name>
    <dbReference type="NCBI Taxonomy" id="578457"/>
    <lineage>
        <taxon>Eukaryota</taxon>
        <taxon>Fungi</taxon>
        <taxon>Dikarya</taxon>
        <taxon>Basidiomycota</taxon>
        <taxon>Agaricomycotina</taxon>
        <taxon>Agaricomycetes</taxon>
        <taxon>Agaricomycetidae</taxon>
        <taxon>Boletales</taxon>
        <taxon>Coniophorineae</taxon>
        <taxon>Serpulaceae</taxon>
        <taxon>Serpula</taxon>
    </lineage>
</organism>
<name>F8NDU2_SERL9</name>
<feature type="non-terminal residue" evidence="2">
    <location>
        <position position="147"/>
    </location>
</feature>
<dbReference type="GeneID" id="18817064"/>
<dbReference type="EMBL" id="GL945428">
    <property type="protein sequence ID" value="EGO30416.1"/>
    <property type="molecule type" value="Genomic_DNA"/>
</dbReference>
<dbReference type="RefSeq" id="XP_007312300.1">
    <property type="nucleotide sequence ID" value="XM_007312238.1"/>
</dbReference>
<feature type="region of interest" description="Disordered" evidence="1">
    <location>
        <begin position="1"/>
        <end position="70"/>
    </location>
</feature>
<evidence type="ECO:0000256" key="1">
    <source>
        <dbReference type="SAM" id="MobiDB-lite"/>
    </source>
</evidence>
<dbReference type="KEGG" id="sla:SERLADRAFT_454723"/>
<feature type="compositionally biased region" description="Acidic residues" evidence="1">
    <location>
        <begin position="28"/>
        <end position="51"/>
    </location>
</feature>
<proteinExistence type="predicted"/>
<sequence>MQDIMPSKGKGTHAFHAEEEVTGNMDVTEGEEGGEGGGDELDGPDDDVDDNIEMHEGTSNHTLACDQTSSSKTSAVVNFIATTSSAVPPSIQSVPSSVACPSVSPSMSPTKRKSFAVDGTTGTPSITLSRSSKSARLSGLSIFNGMR</sequence>
<dbReference type="AlphaFoldDB" id="F8NDU2"/>
<gene>
    <name evidence="2" type="ORF">SERLADRAFT_454723</name>
</gene>
<protein>
    <submittedName>
        <fullName evidence="2">Uncharacterized protein</fullName>
    </submittedName>
</protein>
<reference evidence="2" key="1">
    <citation type="submission" date="2011-04" db="EMBL/GenBank/DDBJ databases">
        <title>Evolution of plant cell wall degrading machinery underlies the functional diversity of forest fungi.</title>
        <authorList>
            <consortium name="US DOE Joint Genome Institute (JGI-PGF)"/>
            <person name="Eastwood D.C."/>
            <person name="Floudas D."/>
            <person name="Binder M."/>
            <person name="Majcherczyk A."/>
            <person name="Schneider P."/>
            <person name="Aerts A."/>
            <person name="Asiegbu F.O."/>
            <person name="Baker S.E."/>
            <person name="Barry K."/>
            <person name="Bendiksby M."/>
            <person name="Blumentritt M."/>
            <person name="Coutinho P.M."/>
            <person name="Cullen D."/>
            <person name="Cullen D."/>
            <person name="Gathman A."/>
            <person name="Goodell B."/>
            <person name="Henrissat B."/>
            <person name="Ihrmark K."/>
            <person name="Kauserud H."/>
            <person name="Kohler A."/>
            <person name="LaButti K."/>
            <person name="Lapidus A."/>
            <person name="Lavin J.L."/>
            <person name="Lee Y.-H."/>
            <person name="Lindquist E."/>
            <person name="Lilly W."/>
            <person name="Lucas S."/>
            <person name="Morin E."/>
            <person name="Murat C."/>
            <person name="Oguiza J.A."/>
            <person name="Park J."/>
            <person name="Pisabarro A.G."/>
            <person name="Riley R."/>
            <person name="Rosling A."/>
            <person name="Salamov A."/>
            <person name="Schmidt O."/>
            <person name="Schmutz J."/>
            <person name="Skrede I."/>
            <person name="Stenlid J."/>
            <person name="Wiebenga A."/>
            <person name="Xie X."/>
            <person name="Kues U."/>
            <person name="Hibbett D.S."/>
            <person name="Hoffmeister D."/>
            <person name="Hogberg N."/>
            <person name="Martin F."/>
            <person name="Grigoriev I.V."/>
            <person name="Watkinson S.C."/>
        </authorList>
    </citation>
    <scope>NUCLEOTIDE SEQUENCE</scope>
    <source>
        <strain evidence="2">S7.9</strain>
    </source>
</reference>
<dbReference type="HOGENOM" id="CLU_1772611_0_0_1"/>